<evidence type="ECO:0000256" key="1">
    <source>
        <dbReference type="SAM" id="MobiDB-lite"/>
    </source>
</evidence>
<organism evidence="2">
    <name type="scientific">uncultured Caudovirales phage</name>
    <dbReference type="NCBI Taxonomy" id="2100421"/>
    <lineage>
        <taxon>Viruses</taxon>
        <taxon>Duplodnaviria</taxon>
        <taxon>Heunggongvirae</taxon>
        <taxon>Uroviricota</taxon>
        <taxon>Caudoviricetes</taxon>
        <taxon>Peduoviridae</taxon>
        <taxon>Maltschvirus</taxon>
        <taxon>Maltschvirus maltsch</taxon>
    </lineage>
</organism>
<protein>
    <submittedName>
        <fullName evidence="2">Uncharacterized protein</fullName>
    </submittedName>
</protein>
<dbReference type="EMBL" id="LR796339">
    <property type="protein sequence ID" value="CAB4137101.1"/>
    <property type="molecule type" value="Genomic_DNA"/>
</dbReference>
<gene>
    <name evidence="2" type="ORF">UFOVP317_11</name>
</gene>
<feature type="region of interest" description="Disordered" evidence="1">
    <location>
        <begin position="1"/>
        <end position="31"/>
    </location>
</feature>
<evidence type="ECO:0000313" key="2">
    <source>
        <dbReference type="EMBL" id="CAB4137101.1"/>
    </source>
</evidence>
<name>A0A6J5LSJ6_9CAUD</name>
<proteinExistence type="predicted"/>
<reference evidence="2" key="1">
    <citation type="submission" date="2020-04" db="EMBL/GenBank/DDBJ databases">
        <authorList>
            <person name="Chiriac C."/>
            <person name="Salcher M."/>
            <person name="Ghai R."/>
            <person name="Kavagutti S V."/>
        </authorList>
    </citation>
    <scope>NUCLEOTIDE SEQUENCE</scope>
</reference>
<sequence length="97" mass="10854">MAEKKDPRLKQAGVEGYNKPKRTPSHPTKSHVVVAKEGNEIKTIRFGQQGVKGSPPRAGESQADKDRRAAFRARHAKNIAKGKMSAAYWADRVKWMK</sequence>
<accession>A0A6J5LSJ6</accession>